<dbReference type="EMBL" id="BAFB01000254">
    <property type="protein sequence ID" value="GAB37023.1"/>
    <property type="molecule type" value="Genomic_DNA"/>
</dbReference>
<dbReference type="STRING" id="1108044.GOOTI_254_00160"/>
<dbReference type="Pfam" id="PF07366">
    <property type="entry name" value="SnoaL"/>
    <property type="match status" value="2"/>
</dbReference>
<dbReference type="InterPro" id="IPR032710">
    <property type="entry name" value="NTF2-like_dom_sf"/>
</dbReference>
<dbReference type="SUPFAM" id="SSF54427">
    <property type="entry name" value="NTF2-like"/>
    <property type="match status" value="2"/>
</dbReference>
<reference evidence="2" key="1">
    <citation type="submission" date="2012-02" db="EMBL/GenBank/DDBJ databases">
        <title>Whole genome shotgun sequence of Gordonia otitidis NBRC 100426.</title>
        <authorList>
            <person name="Yoshida I."/>
            <person name="Hosoyama A."/>
            <person name="Tsuchikane K."/>
            <person name="Katsumata H."/>
            <person name="Yamazaki S."/>
            <person name="Fujita N."/>
        </authorList>
    </citation>
    <scope>NUCLEOTIDE SEQUENCE [LARGE SCALE GENOMIC DNA]</scope>
    <source>
        <strain evidence="2">NBRC 100426</strain>
    </source>
</reference>
<name>H5TU65_GORO1</name>
<dbReference type="Proteomes" id="UP000005038">
    <property type="component" value="Unassembled WGS sequence"/>
</dbReference>
<feature type="region of interest" description="Disordered" evidence="1">
    <location>
        <begin position="1"/>
        <end position="43"/>
    </location>
</feature>
<dbReference type="AlphaFoldDB" id="H5TU65"/>
<dbReference type="Gene3D" id="3.10.450.50">
    <property type="match status" value="2"/>
</dbReference>
<sequence>MTMSKNEDAVSATPSTPTPVRVRDTSTEGPDTHSSPNRVAAAAPKRMMPPDFSIALRPGNGADTVGYRAGQRRQSMRGFEDTYVDIVDYIVRITHRIWEDQDIGYIYDTYSPGCRLHTDSGLQYGVEPLVEGTIHSINAFPDMRHYADDVIWAGDDEQGFVTSHRAINTGYHTGPWRWGPATGRKLDTWVIANCLVLENEIVEEWVLYNTAAKLAAVGVDVIAAARAFGNEGGVAPLSERDATEVDRLLGGRKPMPYAQASTDDFEVEHMVRALWHDVFNRRDLSAINRAYGPGVLWNGTTNRVGRGRGDVRAFARNLLATFPDLGVTVDEVYWMGNDVDGYRVMVRWLGAGTHRGYALYGKPTGRRAHLWGIAQLYIKDRMIVEEWNLFNEFDVLAQLLREDNPPLVP</sequence>
<organism evidence="2 3">
    <name type="scientific">Gordonia otitidis (strain DSM 44809 / CCUG 52243 / JCM 12355 / NBRC 100426 / IFM 10032)</name>
    <dbReference type="NCBI Taxonomy" id="1108044"/>
    <lineage>
        <taxon>Bacteria</taxon>
        <taxon>Bacillati</taxon>
        <taxon>Actinomycetota</taxon>
        <taxon>Actinomycetes</taxon>
        <taxon>Mycobacteriales</taxon>
        <taxon>Gordoniaceae</taxon>
        <taxon>Gordonia</taxon>
    </lineage>
</organism>
<feature type="compositionally biased region" description="Polar residues" evidence="1">
    <location>
        <begin position="27"/>
        <end position="37"/>
    </location>
</feature>
<proteinExistence type="predicted"/>
<keyword evidence="3" id="KW-1185">Reference proteome</keyword>
<protein>
    <recommendedName>
        <fullName evidence="4">SnoaL-like domain-containing protein</fullName>
    </recommendedName>
</protein>
<evidence type="ECO:0000313" key="3">
    <source>
        <dbReference type="Proteomes" id="UP000005038"/>
    </source>
</evidence>
<evidence type="ECO:0000313" key="2">
    <source>
        <dbReference type="EMBL" id="GAB37023.1"/>
    </source>
</evidence>
<dbReference type="PANTHER" id="PTHR38436">
    <property type="entry name" value="POLYKETIDE CYCLASE SNOAL-LIKE DOMAIN"/>
    <property type="match status" value="1"/>
</dbReference>
<gene>
    <name evidence="2" type="ORF">GOOTI_254_00160</name>
</gene>
<evidence type="ECO:0000256" key="1">
    <source>
        <dbReference type="SAM" id="MobiDB-lite"/>
    </source>
</evidence>
<accession>H5TU65</accession>
<dbReference type="PANTHER" id="PTHR38436:SF1">
    <property type="entry name" value="ESTER CYCLASE"/>
    <property type="match status" value="1"/>
</dbReference>
<dbReference type="GO" id="GO:0030638">
    <property type="term" value="P:polyketide metabolic process"/>
    <property type="evidence" value="ECO:0007669"/>
    <property type="project" value="InterPro"/>
</dbReference>
<comment type="caution">
    <text evidence="2">The sequence shown here is derived from an EMBL/GenBank/DDBJ whole genome shotgun (WGS) entry which is preliminary data.</text>
</comment>
<evidence type="ECO:0008006" key="4">
    <source>
        <dbReference type="Google" id="ProtNLM"/>
    </source>
</evidence>
<dbReference type="InterPro" id="IPR009959">
    <property type="entry name" value="Cyclase_SnoaL-like"/>
</dbReference>